<dbReference type="CDD" id="cd02440">
    <property type="entry name" value="AdoMet_MTases"/>
    <property type="match status" value="2"/>
</dbReference>
<evidence type="ECO:0000259" key="1">
    <source>
        <dbReference type="Pfam" id="PF08241"/>
    </source>
</evidence>
<dbReference type="AlphaFoldDB" id="A0A0E3SCN1"/>
<dbReference type="PATRIC" id="fig|1434110.4.peg.1523"/>
<organism evidence="2 3">
    <name type="scientific">Methanosarcina horonobensis HB-1 = JCM 15518</name>
    <dbReference type="NCBI Taxonomy" id="1434110"/>
    <lineage>
        <taxon>Archaea</taxon>
        <taxon>Methanobacteriati</taxon>
        <taxon>Methanobacteriota</taxon>
        <taxon>Stenosarchaea group</taxon>
        <taxon>Methanomicrobia</taxon>
        <taxon>Methanosarcinales</taxon>
        <taxon>Methanosarcinaceae</taxon>
        <taxon>Methanosarcina</taxon>
    </lineage>
</organism>
<feature type="domain" description="Methyltransferase type 11" evidence="1">
    <location>
        <begin position="51"/>
        <end position="146"/>
    </location>
</feature>
<dbReference type="InterPro" id="IPR013216">
    <property type="entry name" value="Methyltransf_11"/>
</dbReference>
<evidence type="ECO:0000313" key="2">
    <source>
        <dbReference type="EMBL" id="AKB77712.1"/>
    </source>
</evidence>
<keyword evidence="2" id="KW-0489">Methyltransferase</keyword>
<gene>
    <name evidence="2" type="ORF">MSHOH_1229</name>
</gene>
<keyword evidence="3" id="KW-1185">Reference proteome</keyword>
<dbReference type="PANTHER" id="PTHR43591">
    <property type="entry name" value="METHYLTRANSFERASE"/>
    <property type="match status" value="1"/>
</dbReference>
<proteinExistence type="predicted"/>
<dbReference type="PANTHER" id="PTHR43591:SF24">
    <property type="entry name" value="2-METHOXY-6-POLYPRENYL-1,4-BENZOQUINOL METHYLASE, MITOCHONDRIAL"/>
    <property type="match status" value="1"/>
</dbReference>
<name>A0A0E3SCN1_9EURY</name>
<dbReference type="HOGENOM" id="CLU_540386_0_0_2"/>
<accession>A0A0E3SCN1</accession>
<dbReference type="GO" id="GO:0032259">
    <property type="term" value="P:methylation"/>
    <property type="evidence" value="ECO:0007669"/>
    <property type="project" value="UniProtKB-KW"/>
</dbReference>
<keyword evidence="2" id="KW-0808">Transferase</keyword>
<dbReference type="InterPro" id="IPR029063">
    <property type="entry name" value="SAM-dependent_MTases_sf"/>
</dbReference>
<dbReference type="EC" id="2.1.1.-" evidence="2"/>
<protein>
    <submittedName>
        <fullName evidence="2">Methyltransferase</fullName>
        <ecNumber evidence="2">2.1.1.-</ecNumber>
    </submittedName>
</protein>
<evidence type="ECO:0000313" key="3">
    <source>
        <dbReference type="Proteomes" id="UP000033101"/>
    </source>
</evidence>
<reference evidence="2 3" key="1">
    <citation type="submission" date="2014-07" db="EMBL/GenBank/DDBJ databases">
        <title>Methanogenic archaea and the global carbon cycle.</title>
        <authorList>
            <person name="Henriksen J.R."/>
            <person name="Luke J."/>
            <person name="Reinhart S."/>
            <person name="Benedict M.N."/>
            <person name="Youngblut N.D."/>
            <person name="Metcalf M.E."/>
            <person name="Whitaker R.J."/>
            <person name="Metcalf W.W."/>
        </authorList>
    </citation>
    <scope>NUCLEOTIDE SEQUENCE [LARGE SCALE GENOMIC DNA]</scope>
    <source>
        <strain evidence="2 3">HB-1</strain>
    </source>
</reference>
<sequence length="504" mass="57669">MEYKIQTVRWWTETANSYNSTIQAELTNEKRRIWTGLLLENAPRKENLRVLDVGTGPGFFSILLSARGHRVTGIDCTPEMLEQAKNNARQEGVHPEFLLMDSHHLEFPDNTFDLVVSRNVTWTLYDPEAAYTEWKRVLKPGGRLLVFDANWYMQHFDPEMEQTMRRGILQYREKYGQLPAKFAMYRLEEYWKRLPLVGTKRPLWDRAVLWKLGFQDIVCDENISYLTALDDISQMLYGAAAMFMVRATRVTQEEEDLQTIAEYWDGRSPEQSIACLSELASPQREAYLKLLSTYLPAGRKLRVLDVGTGCGFLAILLAEEGHEVTGVDISPLMLEEAAYCANSRSAAVDFRPDNAEKLPFGDNCFDLVISRNLVWTLQNPETAFSEWHRILKPGGMLVYLDANFYLHLFDPQQKEQLEKFRQAAGVRESTPLYGTGHSSTSVMDSVAPRLPLSAQKRPKWDKKALSQARFHVLAAEPCSSRLPGAEKEQIQYAATPMFFITAQK</sequence>
<dbReference type="Gene3D" id="3.40.50.150">
    <property type="entry name" value="Vaccinia Virus protein VP39"/>
    <property type="match status" value="2"/>
</dbReference>
<dbReference type="SUPFAM" id="SSF53335">
    <property type="entry name" value="S-adenosyl-L-methionine-dependent methyltransferases"/>
    <property type="match status" value="2"/>
</dbReference>
<dbReference type="KEGG" id="mhor:MSHOH_1229"/>
<dbReference type="EMBL" id="CP009516">
    <property type="protein sequence ID" value="AKB77712.1"/>
    <property type="molecule type" value="Genomic_DNA"/>
</dbReference>
<dbReference type="RefSeq" id="WP_052730744.1">
    <property type="nucleotide sequence ID" value="NZ_CP009516.1"/>
</dbReference>
<feature type="domain" description="Methyltransferase type 11" evidence="1">
    <location>
        <begin position="304"/>
        <end position="398"/>
    </location>
</feature>
<dbReference type="OrthoDB" id="1018at2157"/>
<dbReference type="GO" id="GO:0008757">
    <property type="term" value="F:S-adenosylmethionine-dependent methyltransferase activity"/>
    <property type="evidence" value="ECO:0007669"/>
    <property type="project" value="InterPro"/>
</dbReference>
<dbReference type="Proteomes" id="UP000033101">
    <property type="component" value="Chromosome"/>
</dbReference>
<dbReference type="Pfam" id="PF08241">
    <property type="entry name" value="Methyltransf_11"/>
    <property type="match status" value="2"/>
</dbReference>
<dbReference type="GeneID" id="25419392"/>
<dbReference type="STRING" id="1434110.MSHOH_1229"/>